<evidence type="ECO:0000313" key="2">
    <source>
        <dbReference type="Proteomes" id="UP001499854"/>
    </source>
</evidence>
<dbReference type="Proteomes" id="UP001499854">
    <property type="component" value="Unassembled WGS sequence"/>
</dbReference>
<dbReference type="EMBL" id="BAAAQM010000083">
    <property type="protein sequence ID" value="GAA2004853.1"/>
    <property type="molecule type" value="Genomic_DNA"/>
</dbReference>
<accession>A0ABP5EQD0</accession>
<evidence type="ECO:0008006" key="3">
    <source>
        <dbReference type="Google" id="ProtNLM"/>
    </source>
</evidence>
<protein>
    <recommendedName>
        <fullName evidence="3">Knr4/Smi1-like domain-containing protein</fullName>
    </recommendedName>
</protein>
<gene>
    <name evidence="1" type="ORF">GCM10009838_83870</name>
</gene>
<organism evidence="1 2">
    <name type="scientific">Catenulispora subtropica</name>
    <dbReference type="NCBI Taxonomy" id="450798"/>
    <lineage>
        <taxon>Bacteria</taxon>
        <taxon>Bacillati</taxon>
        <taxon>Actinomycetota</taxon>
        <taxon>Actinomycetes</taxon>
        <taxon>Catenulisporales</taxon>
        <taxon>Catenulisporaceae</taxon>
        <taxon>Catenulispora</taxon>
    </lineage>
</organism>
<proteinExistence type="predicted"/>
<dbReference type="RefSeq" id="WP_344662808.1">
    <property type="nucleotide sequence ID" value="NZ_BAAAQM010000083.1"/>
</dbReference>
<keyword evidence="2" id="KW-1185">Reference proteome</keyword>
<reference evidence="2" key="1">
    <citation type="journal article" date="2019" name="Int. J. Syst. Evol. Microbiol.">
        <title>The Global Catalogue of Microorganisms (GCM) 10K type strain sequencing project: providing services to taxonomists for standard genome sequencing and annotation.</title>
        <authorList>
            <consortium name="The Broad Institute Genomics Platform"/>
            <consortium name="The Broad Institute Genome Sequencing Center for Infectious Disease"/>
            <person name="Wu L."/>
            <person name="Ma J."/>
        </authorList>
    </citation>
    <scope>NUCLEOTIDE SEQUENCE [LARGE SCALE GENOMIC DNA]</scope>
    <source>
        <strain evidence="2">JCM 16013</strain>
    </source>
</reference>
<evidence type="ECO:0000313" key="1">
    <source>
        <dbReference type="EMBL" id="GAA2004853.1"/>
    </source>
</evidence>
<comment type="caution">
    <text evidence="1">The sequence shown here is derived from an EMBL/GenBank/DDBJ whole genome shotgun (WGS) entry which is preliminary data.</text>
</comment>
<sequence length="359" mass="39648">MLPKPLDLLNEGEVARLTGADVIGCHGPGAVAYLGSDAVSIVADPVDDPEASGVRSRYSFHLQGPFVGDLGVRVLKHPPARNGPEDLRPIHLFARLPEGCLYLGAGTVGLATFANDLLYEAELDIEPPLPAEMLDRVRRPSEPGELPGLDWIEALEQDPGEALDTLVHAWFPKTSEDLGQVNHAGWTIPGFLSRFYQLARHRPAVLGVQNFINLPEHWYETADGLVAFGAENQGGFRWFFDPGQDDPEIWIDHVDGPQRERVPMSHFLVQFAMHEAMMNSHCQAWYPDLTPDEATRLRSLLTPLPWEPWRWPTDSTLFYAAPGLIVTVYEQSDGVYAARAGAVHRSVLTTLDTALAGRP</sequence>
<name>A0ABP5EQD0_9ACTN</name>